<keyword evidence="8" id="KW-0460">Magnesium</keyword>
<dbReference type="InterPro" id="IPR001980">
    <property type="entry name" value="PPAT"/>
</dbReference>
<evidence type="ECO:0000256" key="9">
    <source>
        <dbReference type="ARBA" id="ARBA00022993"/>
    </source>
</evidence>
<keyword evidence="6" id="KW-0547">Nucleotide-binding</keyword>
<dbReference type="Pfam" id="PF01467">
    <property type="entry name" value="CTP_transf_like"/>
    <property type="match status" value="1"/>
</dbReference>
<evidence type="ECO:0000259" key="11">
    <source>
        <dbReference type="Pfam" id="PF01467"/>
    </source>
</evidence>
<proteinExistence type="predicted"/>
<keyword evidence="3" id="KW-0963">Cytoplasm</keyword>
<organism evidence="12">
    <name type="scientific">marine sediment metagenome</name>
    <dbReference type="NCBI Taxonomy" id="412755"/>
    <lineage>
        <taxon>unclassified sequences</taxon>
        <taxon>metagenomes</taxon>
        <taxon>ecological metagenomes</taxon>
    </lineage>
</organism>
<dbReference type="GO" id="GO:0004595">
    <property type="term" value="F:pantetheine-phosphate adenylyltransferase activity"/>
    <property type="evidence" value="ECO:0007669"/>
    <property type="project" value="UniProtKB-EC"/>
</dbReference>
<feature type="domain" description="Cytidyltransferase-like" evidence="11">
    <location>
        <begin position="5"/>
        <end position="74"/>
    </location>
</feature>
<dbReference type="GO" id="GO:0005524">
    <property type="term" value="F:ATP binding"/>
    <property type="evidence" value="ECO:0007669"/>
    <property type="project" value="UniProtKB-KW"/>
</dbReference>
<keyword evidence="5" id="KW-0548">Nucleotidyltransferase</keyword>
<feature type="non-terminal residue" evidence="12">
    <location>
        <position position="77"/>
    </location>
</feature>
<keyword evidence="4" id="KW-0808">Transferase</keyword>
<dbReference type="PRINTS" id="PR01020">
    <property type="entry name" value="LPSBIOSNTHSS"/>
</dbReference>
<evidence type="ECO:0000256" key="5">
    <source>
        <dbReference type="ARBA" id="ARBA00022695"/>
    </source>
</evidence>
<evidence type="ECO:0000256" key="8">
    <source>
        <dbReference type="ARBA" id="ARBA00022842"/>
    </source>
</evidence>
<evidence type="ECO:0000256" key="2">
    <source>
        <dbReference type="ARBA" id="ARBA00013868"/>
    </source>
</evidence>
<comment type="catalytic activity">
    <reaction evidence="10">
        <text>(R)-4'-phosphopantetheine + ATP + H(+) = 3'-dephospho-CoA + diphosphate</text>
        <dbReference type="Rhea" id="RHEA:19801"/>
        <dbReference type="ChEBI" id="CHEBI:15378"/>
        <dbReference type="ChEBI" id="CHEBI:30616"/>
        <dbReference type="ChEBI" id="CHEBI:33019"/>
        <dbReference type="ChEBI" id="CHEBI:57328"/>
        <dbReference type="ChEBI" id="CHEBI:61723"/>
        <dbReference type="EC" id="2.7.7.3"/>
    </reaction>
</comment>
<evidence type="ECO:0000256" key="10">
    <source>
        <dbReference type="ARBA" id="ARBA00029346"/>
    </source>
</evidence>
<comment type="caution">
    <text evidence="12">The sequence shown here is derived from an EMBL/GenBank/DDBJ whole genome shotgun (WGS) entry which is preliminary data.</text>
</comment>
<dbReference type="PANTHER" id="PTHR21342">
    <property type="entry name" value="PHOSPHOPANTETHEINE ADENYLYLTRANSFERASE"/>
    <property type="match status" value="1"/>
</dbReference>
<dbReference type="PANTHER" id="PTHR21342:SF1">
    <property type="entry name" value="PHOSPHOPANTETHEINE ADENYLYLTRANSFERASE"/>
    <property type="match status" value="1"/>
</dbReference>
<evidence type="ECO:0000256" key="3">
    <source>
        <dbReference type="ARBA" id="ARBA00022490"/>
    </source>
</evidence>
<dbReference type="EMBL" id="BART01031978">
    <property type="protein sequence ID" value="GAH18243.1"/>
    <property type="molecule type" value="Genomic_DNA"/>
</dbReference>
<dbReference type="Gene3D" id="3.40.50.620">
    <property type="entry name" value="HUPs"/>
    <property type="match status" value="1"/>
</dbReference>
<dbReference type="InterPro" id="IPR004821">
    <property type="entry name" value="Cyt_trans-like"/>
</dbReference>
<evidence type="ECO:0000256" key="6">
    <source>
        <dbReference type="ARBA" id="ARBA00022741"/>
    </source>
</evidence>
<dbReference type="GO" id="GO:0015937">
    <property type="term" value="P:coenzyme A biosynthetic process"/>
    <property type="evidence" value="ECO:0007669"/>
    <property type="project" value="UniProtKB-KW"/>
</dbReference>
<dbReference type="SUPFAM" id="SSF52374">
    <property type="entry name" value="Nucleotidylyl transferase"/>
    <property type="match status" value="1"/>
</dbReference>
<evidence type="ECO:0000256" key="1">
    <source>
        <dbReference type="ARBA" id="ARBA00012392"/>
    </source>
</evidence>
<dbReference type="InterPro" id="IPR014729">
    <property type="entry name" value="Rossmann-like_a/b/a_fold"/>
</dbReference>
<keyword evidence="7" id="KW-0067">ATP-binding</keyword>
<reference evidence="12" key="1">
    <citation type="journal article" date="2014" name="Front. Microbiol.">
        <title>High frequency of phylogenetically diverse reductive dehalogenase-homologous genes in deep subseafloor sedimentary metagenomes.</title>
        <authorList>
            <person name="Kawai M."/>
            <person name="Futagami T."/>
            <person name="Toyoda A."/>
            <person name="Takaki Y."/>
            <person name="Nishi S."/>
            <person name="Hori S."/>
            <person name="Arai W."/>
            <person name="Tsubouchi T."/>
            <person name="Morono Y."/>
            <person name="Uchiyama I."/>
            <person name="Ito T."/>
            <person name="Fujiyama A."/>
            <person name="Inagaki F."/>
            <person name="Takami H."/>
        </authorList>
    </citation>
    <scope>NUCLEOTIDE SEQUENCE</scope>
    <source>
        <strain evidence="12">Expedition CK06-06</strain>
    </source>
</reference>
<gene>
    <name evidence="12" type="ORF">S01H4_55409</name>
</gene>
<dbReference type="EC" id="2.7.7.3" evidence="1"/>
<evidence type="ECO:0000313" key="12">
    <source>
        <dbReference type="EMBL" id="GAH18243.1"/>
    </source>
</evidence>
<evidence type="ECO:0000256" key="4">
    <source>
        <dbReference type="ARBA" id="ARBA00022679"/>
    </source>
</evidence>
<dbReference type="AlphaFoldDB" id="X1FBV2"/>
<keyword evidence="9" id="KW-0173">Coenzyme A biosynthesis</keyword>
<evidence type="ECO:0000256" key="7">
    <source>
        <dbReference type="ARBA" id="ARBA00022840"/>
    </source>
</evidence>
<accession>X1FBV2</accession>
<sequence>MTVAVYPGTFDPITNGHLDVVTRAAKLFDKIIIGVYEKSNKHLVFTTEERVDSAKRAVANLSNVEVKAFSGLAVDFA</sequence>
<protein>
    <recommendedName>
        <fullName evidence="2">Phosphopantetheine adenylyltransferase</fullName>
        <ecNumber evidence="1">2.7.7.3</ecNumber>
    </recommendedName>
</protein>
<name>X1FBV2_9ZZZZ</name>
<dbReference type="NCBIfam" id="TIGR00125">
    <property type="entry name" value="cyt_tran_rel"/>
    <property type="match status" value="1"/>
</dbReference>